<keyword evidence="7" id="KW-1185">Reference proteome</keyword>
<dbReference type="PANTHER" id="PTHR32089">
    <property type="entry name" value="METHYL-ACCEPTING CHEMOTAXIS PROTEIN MCPB"/>
    <property type="match status" value="1"/>
</dbReference>
<evidence type="ECO:0000259" key="5">
    <source>
        <dbReference type="PROSITE" id="PS50111"/>
    </source>
</evidence>
<dbReference type="PROSITE" id="PS50111">
    <property type="entry name" value="CHEMOTAXIS_TRANSDUC_2"/>
    <property type="match status" value="1"/>
</dbReference>
<organism evidence="6 7">
    <name type="scientific">Idiomarina fontislapidosi</name>
    <dbReference type="NCBI Taxonomy" id="263723"/>
    <lineage>
        <taxon>Bacteria</taxon>
        <taxon>Pseudomonadati</taxon>
        <taxon>Pseudomonadota</taxon>
        <taxon>Gammaproteobacteria</taxon>
        <taxon>Alteromonadales</taxon>
        <taxon>Idiomarinaceae</taxon>
        <taxon>Idiomarina</taxon>
    </lineage>
</organism>
<dbReference type="OrthoDB" id="3288815at2"/>
<evidence type="ECO:0000313" key="7">
    <source>
        <dbReference type="Proteomes" id="UP000287330"/>
    </source>
</evidence>
<accession>A0A432YAQ9</accession>
<evidence type="ECO:0000256" key="3">
    <source>
        <dbReference type="ARBA" id="ARBA00029447"/>
    </source>
</evidence>
<dbReference type="GO" id="GO:0007165">
    <property type="term" value="P:signal transduction"/>
    <property type="evidence" value="ECO:0007669"/>
    <property type="project" value="UniProtKB-KW"/>
</dbReference>
<dbReference type="RefSeq" id="WP_110572024.1">
    <property type="nucleotide sequence ID" value="NZ_PIPV01000001.1"/>
</dbReference>
<comment type="caution">
    <text evidence="6">The sequence shown here is derived from an EMBL/GenBank/DDBJ whole genome shotgun (WGS) entry which is preliminary data.</text>
</comment>
<gene>
    <name evidence="6" type="ORF">CWE25_00260</name>
</gene>
<dbReference type="PRINTS" id="PR00260">
    <property type="entry name" value="CHEMTRNSDUCR"/>
</dbReference>
<evidence type="ECO:0000256" key="1">
    <source>
        <dbReference type="ARBA" id="ARBA00004370"/>
    </source>
</evidence>
<dbReference type="SMART" id="SM00283">
    <property type="entry name" value="MA"/>
    <property type="match status" value="1"/>
</dbReference>
<dbReference type="Proteomes" id="UP000287330">
    <property type="component" value="Unassembled WGS sequence"/>
</dbReference>
<name>A0A432YAQ9_9GAMM</name>
<dbReference type="Pfam" id="PF00015">
    <property type="entry name" value="MCPsignal"/>
    <property type="match status" value="1"/>
</dbReference>
<comment type="subcellular location">
    <subcellularLocation>
        <location evidence="1">Membrane</location>
    </subcellularLocation>
</comment>
<proteinExistence type="inferred from homology"/>
<comment type="similarity">
    <text evidence="3">Belongs to the methyl-accepting chemotaxis (MCP) protein family.</text>
</comment>
<keyword evidence="2 4" id="KW-0807">Transducer</keyword>
<reference evidence="7" key="1">
    <citation type="journal article" date="2018" name="Front. Microbiol.">
        <title>Genome-Based Analysis Reveals the Taxonomy and Diversity of the Family Idiomarinaceae.</title>
        <authorList>
            <person name="Liu Y."/>
            <person name="Lai Q."/>
            <person name="Shao Z."/>
        </authorList>
    </citation>
    <scope>NUCLEOTIDE SEQUENCE [LARGE SCALE GENOMIC DNA]</scope>
    <source>
        <strain evidence="7">F23</strain>
    </source>
</reference>
<evidence type="ECO:0000313" key="6">
    <source>
        <dbReference type="EMBL" id="RUO58070.1"/>
    </source>
</evidence>
<evidence type="ECO:0000256" key="4">
    <source>
        <dbReference type="PROSITE-ProRule" id="PRU00284"/>
    </source>
</evidence>
<dbReference type="Gene3D" id="1.10.287.950">
    <property type="entry name" value="Methyl-accepting chemotaxis protein"/>
    <property type="match status" value="1"/>
</dbReference>
<evidence type="ECO:0000256" key="2">
    <source>
        <dbReference type="ARBA" id="ARBA00023224"/>
    </source>
</evidence>
<dbReference type="EMBL" id="PIPV01000001">
    <property type="protein sequence ID" value="RUO58070.1"/>
    <property type="molecule type" value="Genomic_DNA"/>
</dbReference>
<protein>
    <recommendedName>
        <fullName evidence="5">Methyl-accepting transducer domain-containing protein</fullName>
    </recommendedName>
</protein>
<dbReference type="InterPro" id="IPR004089">
    <property type="entry name" value="MCPsignal_dom"/>
</dbReference>
<dbReference type="GO" id="GO:0004888">
    <property type="term" value="F:transmembrane signaling receptor activity"/>
    <property type="evidence" value="ECO:0007669"/>
    <property type="project" value="InterPro"/>
</dbReference>
<dbReference type="SUPFAM" id="SSF58104">
    <property type="entry name" value="Methyl-accepting chemotaxis protein (MCP) signaling domain"/>
    <property type="match status" value="1"/>
</dbReference>
<dbReference type="GO" id="GO:0006935">
    <property type="term" value="P:chemotaxis"/>
    <property type="evidence" value="ECO:0007669"/>
    <property type="project" value="InterPro"/>
</dbReference>
<sequence length="389" mass="42725">MVIRRFLFLFVLSAGICALLIEAPLSSALVLALAGVALVSLFWLMELDHLTAQSHVSTLCELREENQTLRAAQINEDEFKAYETGLVDSLSYILKTLEACQTDIDKSGNSLSVNFSQMHQMLSDVSESIDESSVNARHNSITQVLRGLSTAFSDLWQKLEEASRHEHQVIGALESIDNRLSSLSSSSAEVTKIAEQINLLALNAAIEAARAGEAGRGFSVVADEVRVLANRSAQVGDSIDRSVAQFSDTIDNLSSMVKAEFAAARDSREALKSELDSLLADVKGGLTSMENDTQVLLQTQSQVDHAIADVTYHLQFQDRVSQILDHLMLTQRDLIGVIRRSHSFVDGAVPDVRYIRQRCIERATTDIERELLGVRATAGNPSSNEVEFF</sequence>
<dbReference type="InterPro" id="IPR004090">
    <property type="entry name" value="Chemotax_Me-accpt_rcpt"/>
</dbReference>
<dbReference type="GO" id="GO:0016020">
    <property type="term" value="C:membrane"/>
    <property type="evidence" value="ECO:0007669"/>
    <property type="project" value="UniProtKB-SubCell"/>
</dbReference>
<feature type="domain" description="Methyl-accepting transducer" evidence="5">
    <location>
        <begin position="86"/>
        <end position="258"/>
    </location>
</feature>
<dbReference type="PANTHER" id="PTHR32089:SF112">
    <property type="entry name" value="LYSOZYME-LIKE PROTEIN-RELATED"/>
    <property type="match status" value="1"/>
</dbReference>
<dbReference type="AlphaFoldDB" id="A0A432YAQ9"/>